<dbReference type="EMBL" id="JACSDY010000010">
    <property type="protein sequence ID" value="KAF7417297.1"/>
    <property type="molecule type" value="Genomic_DNA"/>
</dbReference>
<dbReference type="SUPFAM" id="SSF54695">
    <property type="entry name" value="POZ domain"/>
    <property type="match status" value="1"/>
</dbReference>
<reference evidence="4" key="1">
    <citation type="journal article" date="2020" name="G3 (Bethesda)">
        <title>High-Quality Assemblies for Three Invasive Social Wasps from the &lt;i&gt;Vespula&lt;/i&gt; Genus.</title>
        <authorList>
            <person name="Harrop T.W.R."/>
            <person name="Guhlin J."/>
            <person name="McLaughlin G.M."/>
            <person name="Permina E."/>
            <person name="Stockwell P."/>
            <person name="Gilligan J."/>
            <person name="Le Lec M.F."/>
            <person name="Gruber M.A.M."/>
            <person name="Quinn O."/>
            <person name="Lovegrove M."/>
            <person name="Duncan E.J."/>
            <person name="Remnant E.J."/>
            <person name="Van Eeckhoven J."/>
            <person name="Graham B."/>
            <person name="Knapp R.A."/>
            <person name="Langford K.W."/>
            <person name="Kronenberg Z."/>
            <person name="Press M.O."/>
            <person name="Eacker S.M."/>
            <person name="Wilson-Rankin E.E."/>
            <person name="Purcell J."/>
            <person name="Lester P.J."/>
            <person name="Dearden P.K."/>
        </authorList>
    </citation>
    <scope>NUCLEOTIDE SEQUENCE</scope>
    <source>
        <strain evidence="4">Volc-1</strain>
    </source>
</reference>
<comment type="caution">
    <text evidence="4">The sequence shown here is derived from an EMBL/GenBank/DDBJ whole genome shotgun (WGS) entry which is preliminary data.</text>
</comment>
<dbReference type="OrthoDB" id="10027872at2759"/>
<keyword evidence="1" id="KW-0880">Kelch repeat</keyword>
<name>A0A834NST1_VESPE</name>
<evidence type="ECO:0000313" key="5">
    <source>
        <dbReference type="Proteomes" id="UP000600918"/>
    </source>
</evidence>
<gene>
    <name evidence="4" type="ORF">H0235_011828</name>
</gene>
<dbReference type="InterPro" id="IPR052392">
    <property type="entry name" value="Kelch-BTB_domain-containing"/>
</dbReference>
<dbReference type="Pfam" id="PF00651">
    <property type="entry name" value="BTB"/>
    <property type="match status" value="1"/>
</dbReference>
<proteinExistence type="predicted"/>
<dbReference type="InterPro" id="IPR015915">
    <property type="entry name" value="Kelch-typ_b-propeller"/>
</dbReference>
<dbReference type="InterPro" id="IPR011333">
    <property type="entry name" value="SKP1/BTB/POZ_sf"/>
</dbReference>
<dbReference type="SUPFAM" id="SSF117281">
    <property type="entry name" value="Kelch motif"/>
    <property type="match status" value="1"/>
</dbReference>
<dbReference type="PANTHER" id="PTHR46375:SF3">
    <property type="entry name" value="KELCH REPEAT AND BTB DOMAIN-CONTAINING PROTEIN 13"/>
    <property type="match status" value="1"/>
</dbReference>
<dbReference type="Gene3D" id="3.30.710.10">
    <property type="entry name" value="Potassium Channel Kv1.1, Chain A"/>
    <property type="match status" value="1"/>
</dbReference>
<evidence type="ECO:0000313" key="4">
    <source>
        <dbReference type="EMBL" id="KAF7417297.1"/>
    </source>
</evidence>
<evidence type="ECO:0000256" key="2">
    <source>
        <dbReference type="ARBA" id="ARBA00022737"/>
    </source>
</evidence>
<dbReference type="Gene3D" id="2.120.10.80">
    <property type="entry name" value="Kelch-type beta propeller"/>
    <property type="match status" value="1"/>
</dbReference>
<dbReference type="InterPro" id="IPR000210">
    <property type="entry name" value="BTB/POZ_dom"/>
</dbReference>
<protein>
    <recommendedName>
        <fullName evidence="3">BTB domain-containing protein</fullName>
    </recommendedName>
</protein>
<dbReference type="AlphaFoldDB" id="A0A834NST1"/>
<sequence length="517" mass="60078">MEDEIITLILENNRFEVDKKRLINKSHYFHCLFSPNFYDSQNKEHIINYDITSSMLQNFIEWIHDDERVLIELCYFIKSSMVKYKTDNFIDLLNLLQLAVLFMADDLISDITDTIILYWLNPEKVIDVWLLAQELAISLLTDVCLSVCLDRFMDLPINSLIELPINNLKQLIENINVRSTTKYSHYVLHEWMDHNTASTINNSIINIPLTKKSKFVQYIIGYKLENLSNKKGYIYCWDGIQLSELIELKYLKCSGKDLIGSQVTGRGFNIYLVGGEYGLGTGQFNQIIWRYCLITKKWYYFGRLPSPRRHMIAGFLSNCMIVVGGVGRHRLKLSSVDMFNIHTGKWAKTADVPECFTEVPHYSIMKKKLFLLRSSLYIFYPELESWKTIILENIPLPIAHHFMAYGLVIFMIRDNDIVLSRISNIQEKICDDCLKLYKDHAMIHTMSNVYPSIGLFIPGIGFISILSKKCQSCSYSYLETDNRTRNNPQELILDPRLGSFDTIDPKTLYEVSILGNL</sequence>
<keyword evidence="2" id="KW-0677">Repeat</keyword>
<accession>A0A834NST1</accession>
<feature type="domain" description="BTB" evidence="3">
    <location>
        <begin position="4"/>
        <end position="72"/>
    </location>
</feature>
<dbReference type="PANTHER" id="PTHR46375">
    <property type="entry name" value="KELCH REPEAT AND BTB DOMAIN-CONTAINING PROTEIN 13-RELATED"/>
    <property type="match status" value="1"/>
</dbReference>
<keyword evidence="5" id="KW-1185">Reference proteome</keyword>
<evidence type="ECO:0000259" key="3">
    <source>
        <dbReference type="PROSITE" id="PS50097"/>
    </source>
</evidence>
<dbReference type="Proteomes" id="UP000600918">
    <property type="component" value="Unassembled WGS sequence"/>
</dbReference>
<dbReference type="PROSITE" id="PS50097">
    <property type="entry name" value="BTB"/>
    <property type="match status" value="1"/>
</dbReference>
<organism evidence="4 5">
    <name type="scientific">Vespula pensylvanica</name>
    <name type="common">Western yellow jacket</name>
    <name type="synonym">Wasp</name>
    <dbReference type="NCBI Taxonomy" id="30213"/>
    <lineage>
        <taxon>Eukaryota</taxon>
        <taxon>Metazoa</taxon>
        <taxon>Ecdysozoa</taxon>
        <taxon>Arthropoda</taxon>
        <taxon>Hexapoda</taxon>
        <taxon>Insecta</taxon>
        <taxon>Pterygota</taxon>
        <taxon>Neoptera</taxon>
        <taxon>Endopterygota</taxon>
        <taxon>Hymenoptera</taxon>
        <taxon>Apocrita</taxon>
        <taxon>Aculeata</taxon>
        <taxon>Vespoidea</taxon>
        <taxon>Vespidae</taxon>
        <taxon>Vespinae</taxon>
        <taxon>Vespula</taxon>
    </lineage>
</organism>
<evidence type="ECO:0000256" key="1">
    <source>
        <dbReference type="ARBA" id="ARBA00022441"/>
    </source>
</evidence>